<evidence type="ECO:0000313" key="3">
    <source>
        <dbReference type="Proteomes" id="UP001611383"/>
    </source>
</evidence>
<feature type="compositionally biased region" description="Low complexity" evidence="1">
    <location>
        <begin position="78"/>
        <end position="88"/>
    </location>
</feature>
<gene>
    <name evidence="2" type="ORF">F0U60_52465</name>
</gene>
<feature type="region of interest" description="Disordered" evidence="1">
    <location>
        <begin position="49"/>
        <end position="88"/>
    </location>
</feature>
<name>A0ABY9X8Q2_9BACT</name>
<reference evidence="2 3" key="1">
    <citation type="submission" date="2019-08" db="EMBL/GenBank/DDBJ databases">
        <title>Archangium and Cystobacter genomes.</title>
        <authorList>
            <person name="Chen I.-C.K."/>
            <person name="Wielgoss S."/>
        </authorList>
    </citation>
    <scope>NUCLEOTIDE SEQUENCE [LARGE SCALE GENOMIC DNA]</scope>
    <source>
        <strain evidence="2 3">Cbm 6</strain>
    </source>
</reference>
<evidence type="ECO:0008006" key="4">
    <source>
        <dbReference type="Google" id="ProtNLM"/>
    </source>
</evidence>
<feature type="region of interest" description="Disordered" evidence="1">
    <location>
        <begin position="1"/>
        <end position="23"/>
    </location>
</feature>
<proteinExistence type="predicted"/>
<evidence type="ECO:0000313" key="2">
    <source>
        <dbReference type="EMBL" id="WNG51776.1"/>
    </source>
</evidence>
<organism evidence="2 3">
    <name type="scientific">Archangium minus</name>
    <dbReference type="NCBI Taxonomy" id="83450"/>
    <lineage>
        <taxon>Bacteria</taxon>
        <taxon>Pseudomonadati</taxon>
        <taxon>Myxococcota</taxon>
        <taxon>Myxococcia</taxon>
        <taxon>Myxococcales</taxon>
        <taxon>Cystobacterineae</taxon>
        <taxon>Archangiaceae</taxon>
        <taxon>Archangium</taxon>
    </lineage>
</organism>
<dbReference type="Proteomes" id="UP001611383">
    <property type="component" value="Chromosome"/>
</dbReference>
<protein>
    <recommendedName>
        <fullName evidence="4">HEAT repeat domain-containing protein</fullName>
    </recommendedName>
</protein>
<feature type="compositionally biased region" description="Basic and acidic residues" evidence="1">
    <location>
        <begin position="52"/>
        <end position="64"/>
    </location>
</feature>
<dbReference type="EMBL" id="CP043494">
    <property type="protein sequence ID" value="WNG51776.1"/>
    <property type="molecule type" value="Genomic_DNA"/>
</dbReference>
<sequence length="407" mass="44312">MTPDAPPCSTSPRTDAPPRRRGPMLVAGVGLMALLVGVALLRRGGGDEADTAEARRAAAPKDPKQGASRLKGPPGQTGPEAAGGEARGAQFDATTCWRDLERFNEEVTLDNFREWAAPLLSARDPLVRNYLKERLTELIGNDAGRALQVVDWALGAEGKSFGVFLTAVRDSEAVHLPQVSAKLLDMGMDARIAPERRAGILSALDTQKKLAPAALDRLATFASEPTSGEAGWAAARTIGRVMKHDARRNGDPAPYLDKLLTIGVESPDEQIRYLGQMMPMHAAPILDAQSTERYARILTSEGNEAGRDVAAHLLSLSPEKEKVLALFAKTFETDPSVCVRWALFRFSARVAGRDALPVMANMALADPRFQPLYQAFEQLYASGTQDWVRLWNSLPEQDPFHCLDRHD</sequence>
<keyword evidence="3" id="KW-1185">Reference proteome</keyword>
<accession>A0ABY9X8Q2</accession>
<evidence type="ECO:0000256" key="1">
    <source>
        <dbReference type="SAM" id="MobiDB-lite"/>
    </source>
</evidence>